<dbReference type="InterPro" id="IPR035919">
    <property type="entry name" value="EAL_sf"/>
</dbReference>
<dbReference type="PANTHER" id="PTHR33121">
    <property type="entry name" value="CYCLIC DI-GMP PHOSPHODIESTERASE PDEF"/>
    <property type="match status" value="1"/>
</dbReference>
<sequence length="227" mass="25893">MSDFYLIYQPKVRDYKITSLEALLRPKDSDLSIMQYLSLKADTKLLDLQVLAKCVEDMDLYQLTIPVSVNIHPSSLSDETFVSTAIEMINGRQINIEVIEYQEFQVTQEMVLNLESLKENGIKVSIDDFGTNLMSEELALRMKVDEVKFDKALIEGIETDRSKLAVLSCIYRKIAKLCTPNIVFEGVENVLQLEAINEFATSPTIQGYYFYKPMHLSEVGRVLSLTK</sequence>
<dbReference type="EMBL" id="CP117989">
    <property type="protein sequence ID" value="WDG11105.1"/>
    <property type="molecule type" value="Genomic_DNA"/>
</dbReference>
<evidence type="ECO:0000313" key="2">
    <source>
        <dbReference type="EMBL" id="WDG11105.1"/>
    </source>
</evidence>
<feature type="domain" description="EAL" evidence="1">
    <location>
        <begin position="1"/>
        <end position="227"/>
    </location>
</feature>
<dbReference type="RefSeq" id="WP_274291764.1">
    <property type="nucleotide sequence ID" value="NZ_CP117989.1"/>
</dbReference>
<dbReference type="PANTHER" id="PTHR33121:SF70">
    <property type="entry name" value="SIGNALING PROTEIN YKOW"/>
    <property type="match status" value="1"/>
</dbReference>
<dbReference type="PROSITE" id="PS50883">
    <property type="entry name" value="EAL"/>
    <property type="match status" value="1"/>
</dbReference>
<dbReference type="SMART" id="SM00052">
    <property type="entry name" value="EAL"/>
    <property type="match status" value="1"/>
</dbReference>
<organism evidence="2 3">
    <name type="scientific">Vibrio campbellii</name>
    <dbReference type="NCBI Taxonomy" id="680"/>
    <lineage>
        <taxon>Bacteria</taxon>
        <taxon>Pseudomonadati</taxon>
        <taxon>Pseudomonadota</taxon>
        <taxon>Gammaproteobacteria</taxon>
        <taxon>Vibrionales</taxon>
        <taxon>Vibrionaceae</taxon>
        <taxon>Vibrio</taxon>
    </lineage>
</organism>
<dbReference type="InterPro" id="IPR050706">
    <property type="entry name" value="Cyclic-di-GMP_PDE-like"/>
</dbReference>
<protein>
    <submittedName>
        <fullName evidence="2">EAL domain-containing protein</fullName>
    </submittedName>
</protein>
<dbReference type="InterPro" id="IPR001633">
    <property type="entry name" value="EAL_dom"/>
</dbReference>
<evidence type="ECO:0000259" key="1">
    <source>
        <dbReference type="PROSITE" id="PS50883"/>
    </source>
</evidence>
<name>A0AAQ3B3R1_9VIBR</name>
<dbReference type="Proteomes" id="UP001219537">
    <property type="component" value="Chromosome 2"/>
</dbReference>
<dbReference type="SUPFAM" id="SSF141868">
    <property type="entry name" value="EAL domain-like"/>
    <property type="match status" value="1"/>
</dbReference>
<reference evidence="2" key="1">
    <citation type="submission" date="2023-02" db="EMBL/GenBank/DDBJ databases">
        <title>Isolation, identification, and genome analysis of Vibrio campbellii in the Penaeus vannamei larvae stage.</title>
        <authorList>
            <person name="Huang T."/>
            <person name="Zhang B."/>
        </authorList>
    </citation>
    <scope>NUCLEOTIDE SEQUENCE</scope>
    <source>
        <strain evidence="2">20220413_1</strain>
    </source>
</reference>
<gene>
    <name evidence="2" type="ORF">PUN50_17725</name>
</gene>
<evidence type="ECO:0000313" key="3">
    <source>
        <dbReference type="Proteomes" id="UP001219537"/>
    </source>
</evidence>
<dbReference type="CDD" id="cd01948">
    <property type="entry name" value="EAL"/>
    <property type="match status" value="1"/>
</dbReference>
<dbReference type="Gene3D" id="3.20.20.450">
    <property type="entry name" value="EAL domain"/>
    <property type="match status" value="1"/>
</dbReference>
<dbReference type="GO" id="GO:0071111">
    <property type="term" value="F:cyclic-guanylate-specific phosphodiesterase activity"/>
    <property type="evidence" value="ECO:0007669"/>
    <property type="project" value="InterPro"/>
</dbReference>
<proteinExistence type="predicted"/>
<dbReference type="AlphaFoldDB" id="A0AAQ3B3R1"/>
<dbReference type="Pfam" id="PF00563">
    <property type="entry name" value="EAL"/>
    <property type="match status" value="1"/>
</dbReference>
<accession>A0AAQ3B3R1</accession>